<gene>
    <name evidence="1" type="ORF">PRECH8_04450</name>
</gene>
<dbReference type="InterPro" id="IPR027417">
    <property type="entry name" value="P-loop_NTPase"/>
</dbReference>
<comment type="caution">
    <text evidence="1">The sequence shown here is derived from an EMBL/GenBank/DDBJ whole genome shotgun (WGS) entry which is preliminary data.</text>
</comment>
<organism evidence="1 2">
    <name type="scientific">Insulibacter thermoxylanivorax</name>
    <dbReference type="NCBI Taxonomy" id="2749268"/>
    <lineage>
        <taxon>Bacteria</taxon>
        <taxon>Bacillati</taxon>
        <taxon>Bacillota</taxon>
        <taxon>Bacilli</taxon>
        <taxon>Bacillales</taxon>
        <taxon>Paenibacillaceae</taxon>
        <taxon>Insulibacter</taxon>
    </lineage>
</organism>
<dbReference type="Proteomes" id="UP000654993">
    <property type="component" value="Unassembled WGS sequence"/>
</dbReference>
<dbReference type="AlphaFoldDB" id="A0A916QDU7"/>
<evidence type="ECO:0000313" key="2">
    <source>
        <dbReference type="Proteomes" id="UP000654993"/>
    </source>
</evidence>
<sequence length="50" mass="5546">MDFARDVADRVIFIDGGTIVEQGPPLQIFHQPQSGRLQAFLSRFRSASLG</sequence>
<reference evidence="1" key="2">
    <citation type="journal article" date="2021" name="Data Brief">
        <title>Draft genome sequence data of the facultative, thermophilic, xylanolytic bacterium Paenibacillus sp. strain DA-C8.</title>
        <authorList>
            <person name="Chhe C."/>
            <person name="Uke A."/>
            <person name="Baramee S."/>
            <person name="Ungkulpasvich U."/>
            <person name="Tachaapaikoon C."/>
            <person name="Pason P."/>
            <person name="Waeonukul R."/>
            <person name="Ratanakhanokchai K."/>
            <person name="Kosugi A."/>
        </authorList>
    </citation>
    <scope>NUCLEOTIDE SEQUENCE</scope>
    <source>
        <strain evidence="1">DA-C8</strain>
    </source>
</reference>
<reference evidence="1" key="1">
    <citation type="submission" date="2020-08" db="EMBL/GenBank/DDBJ databases">
        <authorList>
            <person name="Uke A."/>
            <person name="Chhe C."/>
            <person name="Baramee S."/>
            <person name="Kosugi A."/>
        </authorList>
    </citation>
    <scope>NUCLEOTIDE SEQUENCE</scope>
    <source>
        <strain evidence="1">DA-C8</strain>
    </source>
</reference>
<dbReference type="EMBL" id="BMAQ01000003">
    <property type="protein sequence ID" value="GFR37149.1"/>
    <property type="molecule type" value="Genomic_DNA"/>
</dbReference>
<dbReference type="Gene3D" id="3.40.50.300">
    <property type="entry name" value="P-loop containing nucleotide triphosphate hydrolases"/>
    <property type="match status" value="1"/>
</dbReference>
<evidence type="ECO:0008006" key="3">
    <source>
        <dbReference type="Google" id="ProtNLM"/>
    </source>
</evidence>
<dbReference type="SUPFAM" id="SSF52540">
    <property type="entry name" value="P-loop containing nucleoside triphosphate hydrolases"/>
    <property type="match status" value="1"/>
</dbReference>
<dbReference type="RefSeq" id="WP_371871162.1">
    <property type="nucleotide sequence ID" value="NZ_BMAQ01000003.1"/>
</dbReference>
<accession>A0A916QDU7</accession>
<protein>
    <recommendedName>
        <fullName evidence="3">Polar amino acid transport system ATP-binding protein</fullName>
    </recommendedName>
</protein>
<evidence type="ECO:0000313" key="1">
    <source>
        <dbReference type="EMBL" id="GFR37149.1"/>
    </source>
</evidence>
<name>A0A916QDU7_9BACL</name>
<keyword evidence="2" id="KW-1185">Reference proteome</keyword>
<proteinExistence type="predicted"/>